<dbReference type="InterPro" id="IPR003347">
    <property type="entry name" value="JmjC_dom"/>
</dbReference>
<keyword evidence="4" id="KW-1185">Reference proteome</keyword>
<dbReference type="InterPro" id="IPR041667">
    <property type="entry name" value="Cupin_8"/>
</dbReference>
<dbReference type="Gene3D" id="2.60.120.10">
    <property type="entry name" value="Jelly Rolls"/>
    <property type="match status" value="1"/>
</dbReference>
<dbReference type="Pfam" id="PF13621">
    <property type="entry name" value="Cupin_8"/>
    <property type="match status" value="1"/>
</dbReference>
<evidence type="ECO:0000313" key="4">
    <source>
        <dbReference type="Proteomes" id="UP000198406"/>
    </source>
</evidence>
<name>A0A1Z5K0P3_FISSO</name>
<dbReference type="EMBL" id="BDSP01000137">
    <property type="protein sequence ID" value="GAX19702.1"/>
    <property type="molecule type" value="Genomic_DNA"/>
</dbReference>
<feature type="domain" description="JmjC" evidence="2">
    <location>
        <begin position="254"/>
        <end position="416"/>
    </location>
</feature>
<dbReference type="SUPFAM" id="SSF51197">
    <property type="entry name" value="Clavaminate synthase-like"/>
    <property type="match status" value="1"/>
</dbReference>
<evidence type="ECO:0000256" key="1">
    <source>
        <dbReference type="SAM" id="MobiDB-lite"/>
    </source>
</evidence>
<feature type="compositionally biased region" description="Basic residues" evidence="1">
    <location>
        <begin position="1"/>
        <end position="16"/>
    </location>
</feature>
<dbReference type="PANTHER" id="PTHR12461">
    <property type="entry name" value="HYPOXIA-INDUCIBLE FACTOR 1 ALPHA INHIBITOR-RELATED"/>
    <property type="match status" value="1"/>
</dbReference>
<comment type="caution">
    <text evidence="3">The sequence shown here is derived from an EMBL/GenBank/DDBJ whole genome shotgun (WGS) entry which is preliminary data.</text>
</comment>
<gene>
    <name evidence="3" type="ORF">FisN_19Hh288</name>
</gene>
<evidence type="ECO:0000259" key="2">
    <source>
        <dbReference type="PROSITE" id="PS51184"/>
    </source>
</evidence>
<dbReference type="OrthoDB" id="415358at2759"/>
<protein>
    <recommendedName>
        <fullName evidence="2">JmjC domain-containing protein</fullName>
    </recommendedName>
</protein>
<dbReference type="Proteomes" id="UP000198406">
    <property type="component" value="Unassembled WGS sequence"/>
</dbReference>
<dbReference type="InParanoid" id="A0A1Z5K0P3"/>
<feature type="region of interest" description="Disordered" evidence="1">
    <location>
        <begin position="1"/>
        <end position="22"/>
    </location>
</feature>
<proteinExistence type="predicted"/>
<dbReference type="AlphaFoldDB" id="A0A1Z5K0P3"/>
<dbReference type="PANTHER" id="PTHR12461:SF98">
    <property type="entry name" value="CUPIN-LIKE DOMAIN-CONTAINING PROTEIN"/>
    <property type="match status" value="1"/>
</dbReference>
<organism evidence="3 4">
    <name type="scientific">Fistulifera solaris</name>
    <name type="common">Oleaginous diatom</name>
    <dbReference type="NCBI Taxonomy" id="1519565"/>
    <lineage>
        <taxon>Eukaryota</taxon>
        <taxon>Sar</taxon>
        <taxon>Stramenopiles</taxon>
        <taxon>Ochrophyta</taxon>
        <taxon>Bacillariophyta</taxon>
        <taxon>Bacillariophyceae</taxon>
        <taxon>Bacillariophycidae</taxon>
        <taxon>Naviculales</taxon>
        <taxon>Naviculaceae</taxon>
        <taxon>Fistulifera</taxon>
    </lineage>
</organism>
<sequence length="416" mass="48108">MNSFHRSPRLLSKRRSSSSMSQMDSGSLVFAGFALFATGLFVMTCLVLHRHLSSSPLSSTLSLRRTHLTPSHSSSFTTTTLPVRYSMTPPADVPYDIYHCPDTPPPHYPYEWNLLQVLDHWPIDTTAVPAYWHQGLCVWDARIHTQQIETYLKAEVPFVLQHHPDVLATAQRWSTPGYLHQLLANKKQTTEHSSNNQFLFWRPLSFMRQIPKSTIDHVDLTFAEWYDKAQALQTTSEPQATQEHWYFRINGIQRMQENLFLYDELPYFHPQKSWFMVEPEQERGINCRFGMKGAFAASHFDPTRNWITLLGGTRRYLLSNYTQCSHLQLYPIDHPSQRHSMVDWSRPRQYLQEHPETQGFAQATVNEVVLQAGDALYLPTSWFHAIVSLDINYQCNARSGVTPESFPTLRECGFGN</sequence>
<reference evidence="3 4" key="1">
    <citation type="journal article" date="2015" name="Plant Cell">
        <title>Oil accumulation by the oleaginous diatom Fistulifera solaris as revealed by the genome and transcriptome.</title>
        <authorList>
            <person name="Tanaka T."/>
            <person name="Maeda Y."/>
            <person name="Veluchamy A."/>
            <person name="Tanaka M."/>
            <person name="Abida H."/>
            <person name="Marechal E."/>
            <person name="Bowler C."/>
            <person name="Muto M."/>
            <person name="Sunaga Y."/>
            <person name="Tanaka M."/>
            <person name="Yoshino T."/>
            <person name="Taniguchi T."/>
            <person name="Fukuda Y."/>
            <person name="Nemoto M."/>
            <person name="Matsumoto M."/>
            <person name="Wong P.S."/>
            <person name="Aburatani S."/>
            <person name="Fujibuchi W."/>
        </authorList>
    </citation>
    <scope>NUCLEOTIDE SEQUENCE [LARGE SCALE GENOMIC DNA]</scope>
    <source>
        <strain evidence="3 4">JPCC DA0580</strain>
    </source>
</reference>
<dbReference type="InterPro" id="IPR014710">
    <property type="entry name" value="RmlC-like_jellyroll"/>
</dbReference>
<evidence type="ECO:0000313" key="3">
    <source>
        <dbReference type="EMBL" id="GAX19702.1"/>
    </source>
</evidence>
<dbReference type="PROSITE" id="PS51184">
    <property type="entry name" value="JMJC"/>
    <property type="match status" value="1"/>
</dbReference>
<accession>A0A1Z5K0P3</accession>